<comment type="caution">
    <text evidence="2">The sequence shown here is derived from an EMBL/GenBank/DDBJ whole genome shotgun (WGS) entry which is preliminary data.</text>
</comment>
<dbReference type="Proteomes" id="UP000037175">
    <property type="component" value="Unassembled WGS sequence"/>
</dbReference>
<gene>
    <name evidence="2" type="ORF">Tfer_2421</name>
</gene>
<dbReference type="RefSeq" id="WP_052218546.1">
    <property type="nucleotide sequence ID" value="NZ_LGTE01000019.1"/>
</dbReference>
<protein>
    <submittedName>
        <fullName evidence="2">Uncharacterized protein</fullName>
    </submittedName>
</protein>
<dbReference type="AlphaFoldDB" id="A0A0L6W046"/>
<feature type="compositionally biased region" description="Basic residues" evidence="1">
    <location>
        <begin position="1"/>
        <end position="14"/>
    </location>
</feature>
<feature type="region of interest" description="Disordered" evidence="1">
    <location>
        <begin position="1"/>
        <end position="21"/>
    </location>
</feature>
<evidence type="ECO:0000313" key="3">
    <source>
        <dbReference type="Proteomes" id="UP000037175"/>
    </source>
</evidence>
<sequence>MVRKAPATTKHKGSQKNETYMPGITEATDMIQQMGDLQGIALDEGIAKAVREKSVSEVMDTPIGGLNNDIAAPVNTE</sequence>
<accession>A0A0L6W046</accession>
<evidence type="ECO:0000313" key="2">
    <source>
        <dbReference type="EMBL" id="KNZ68932.1"/>
    </source>
</evidence>
<reference evidence="3" key="1">
    <citation type="submission" date="2015-07" db="EMBL/GenBank/DDBJ databases">
        <title>Complete Genome of Thermincola ferriacetica strain Z-0001T.</title>
        <authorList>
            <person name="Lusk B."/>
            <person name="Badalamenti J.P."/>
            <person name="Parameswaran P."/>
            <person name="Bond D.R."/>
            <person name="Torres C.I."/>
        </authorList>
    </citation>
    <scope>NUCLEOTIDE SEQUENCE [LARGE SCALE GENOMIC DNA]</scope>
    <source>
        <strain evidence="3">Z-0001</strain>
    </source>
</reference>
<evidence type="ECO:0000256" key="1">
    <source>
        <dbReference type="SAM" id="MobiDB-lite"/>
    </source>
</evidence>
<keyword evidence="3" id="KW-1185">Reference proteome</keyword>
<dbReference type="EMBL" id="LGTE01000019">
    <property type="protein sequence ID" value="KNZ68932.1"/>
    <property type="molecule type" value="Genomic_DNA"/>
</dbReference>
<organism evidence="2 3">
    <name type="scientific">Thermincola ferriacetica</name>
    <dbReference type="NCBI Taxonomy" id="281456"/>
    <lineage>
        <taxon>Bacteria</taxon>
        <taxon>Bacillati</taxon>
        <taxon>Bacillota</taxon>
        <taxon>Clostridia</taxon>
        <taxon>Eubacteriales</taxon>
        <taxon>Thermincolaceae</taxon>
        <taxon>Thermincola</taxon>
    </lineage>
</organism>
<proteinExistence type="predicted"/>
<name>A0A0L6W046_9FIRM</name>